<keyword evidence="3" id="KW-0315">Glutamine amidotransferase</keyword>
<dbReference type="InterPro" id="IPR017932">
    <property type="entry name" value="GATase_2_dom"/>
</dbReference>
<keyword evidence="7" id="KW-1185">Reference proteome</keyword>
<gene>
    <name evidence="6" type="ORF">H4219_005377</name>
</gene>
<evidence type="ECO:0000256" key="4">
    <source>
        <dbReference type="SAM" id="MobiDB-lite"/>
    </source>
</evidence>
<dbReference type="OrthoDB" id="10252281at2759"/>
<protein>
    <recommendedName>
        <fullName evidence="5">Glutamine amidotransferase type-2 domain-containing protein</fullName>
    </recommendedName>
</protein>
<dbReference type="CDD" id="cd01991">
    <property type="entry name" value="Asn_synthase_B_C"/>
    <property type="match status" value="1"/>
</dbReference>
<dbReference type="Pfam" id="PF00733">
    <property type="entry name" value="Asn_synthase"/>
    <property type="match status" value="1"/>
</dbReference>
<dbReference type="AlphaFoldDB" id="A0A9W7ZU71"/>
<dbReference type="EMBL" id="JANBPU010000291">
    <property type="protein sequence ID" value="KAJ1913041.1"/>
    <property type="molecule type" value="Genomic_DNA"/>
</dbReference>
<dbReference type="Gene3D" id="3.60.20.10">
    <property type="entry name" value="Glutamine Phosphoribosylpyrophosphate, subunit 1, domain 1"/>
    <property type="match status" value="1"/>
</dbReference>
<dbReference type="Pfam" id="PF13537">
    <property type="entry name" value="GATase_7"/>
    <property type="match status" value="1"/>
</dbReference>
<evidence type="ECO:0000313" key="7">
    <source>
        <dbReference type="Proteomes" id="UP001150538"/>
    </source>
</evidence>
<dbReference type="GO" id="GO:0006529">
    <property type="term" value="P:asparagine biosynthetic process"/>
    <property type="evidence" value="ECO:0007669"/>
    <property type="project" value="UniProtKB-KW"/>
</dbReference>
<keyword evidence="2" id="KW-0061">Asparagine biosynthesis</keyword>
<dbReference type="PANTHER" id="PTHR45937">
    <property type="entry name" value="ASPARAGINE SYNTHETASE DOMAIN-CONTAINING PROTEIN 1"/>
    <property type="match status" value="1"/>
</dbReference>
<evidence type="ECO:0000256" key="2">
    <source>
        <dbReference type="ARBA" id="ARBA00022888"/>
    </source>
</evidence>
<name>A0A9W7ZU71_9FUNG</name>
<evidence type="ECO:0000313" key="6">
    <source>
        <dbReference type="EMBL" id="KAJ1913041.1"/>
    </source>
</evidence>
<sequence length="591" mass="67649">MCGIQLFISQAGQSPDIQNQLQKLTKEITKANSNRGPDYHGQVHTTTNNNTMDLDFGSHVLYLRGLEVEPQPIQNKNHSQDVFCWNGEIFDDPAIGIHENDGKILFEKLQNALSVTTSSSSETTQAILTVFENVRGPYAFIFYHERDNRLWFGRDCLGRRSLVWHLPNEKFPVFNSCDDEQEVDSTKFWHEVKAKRIYSLDMNKISDIKKLPFDKINTQIPANSELINLDKDALLKTTKSLGKQYQEAITNLQTHLIKAIRDRAENIPNPVNNNNNNKSTTPDPRVCILFSGGIDCTIIAALLSQIIESKEEPIELINVAFENPRQLKHKNAQKKNTLNPKGSSQNLFNVPDRKTGRKSFMELRKIDPQREWRFIEVNVKYEEVLEWRNHVVNLINPNLSVMEYSIGIALWFAARGQGKLWNPDQDDDGDEEESNNNFYQRKAKVALLGMGADEQFGGYSRHRTSWDRSKNNNDHDSGWPKLIEEIQFDVGRISSRNLGRDDRVVSDHGLEARFPFLAENVVNYISALPIHIKMDFNYERGIGDKLLLRLLAQQKLGLDNASRLAKRAIQFGARTAKMETSKDHGDDIIKF</sequence>
<evidence type="ECO:0000256" key="3">
    <source>
        <dbReference type="ARBA" id="ARBA00022962"/>
    </source>
</evidence>
<keyword evidence="1" id="KW-0028">Amino-acid biosynthesis</keyword>
<comment type="caution">
    <text evidence="6">The sequence shown here is derived from an EMBL/GenBank/DDBJ whole genome shotgun (WGS) entry which is preliminary data.</text>
</comment>
<dbReference type="GO" id="GO:0004066">
    <property type="term" value="F:asparagine synthase (glutamine-hydrolyzing) activity"/>
    <property type="evidence" value="ECO:0007669"/>
    <property type="project" value="InterPro"/>
</dbReference>
<dbReference type="Proteomes" id="UP001150538">
    <property type="component" value="Unassembled WGS sequence"/>
</dbReference>
<organism evidence="6 7">
    <name type="scientific">Mycoemilia scoparia</name>
    <dbReference type="NCBI Taxonomy" id="417184"/>
    <lineage>
        <taxon>Eukaryota</taxon>
        <taxon>Fungi</taxon>
        <taxon>Fungi incertae sedis</taxon>
        <taxon>Zoopagomycota</taxon>
        <taxon>Kickxellomycotina</taxon>
        <taxon>Kickxellomycetes</taxon>
        <taxon>Kickxellales</taxon>
        <taxon>Kickxellaceae</taxon>
        <taxon>Mycoemilia</taxon>
    </lineage>
</organism>
<dbReference type="InterPro" id="IPR029055">
    <property type="entry name" value="Ntn_hydrolases_N"/>
</dbReference>
<feature type="domain" description="Glutamine amidotransferase type-2" evidence="5">
    <location>
        <begin position="2"/>
        <end position="203"/>
    </location>
</feature>
<evidence type="ECO:0000256" key="1">
    <source>
        <dbReference type="ARBA" id="ARBA00022605"/>
    </source>
</evidence>
<dbReference type="InterPro" id="IPR014729">
    <property type="entry name" value="Rossmann-like_a/b/a_fold"/>
</dbReference>
<dbReference type="InterPro" id="IPR051857">
    <property type="entry name" value="Asn_synthetase_domain"/>
</dbReference>
<dbReference type="PANTHER" id="PTHR45937:SF1">
    <property type="entry name" value="ASPARAGINE SYNTHETASE DOMAIN-CONTAINING PROTEIN 1"/>
    <property type="match status" value="1"/>
</dbReference>
<reference evidence="6" key="1">
    <citation type="submission" date="2022-07" db="EMBL/GenBank/DDBJ databases">
        <title>Phylogenomic reconstructions and comparative analyses of Kickxellomycotina fungi.</title>
        <authorList>
            <person name="Reynolds N.K."/>
            <person name="Stajich J.E."/>
            <person name="Barry K."/>
            <person name="Grigoriev I.V."/>
            <person name="Crous P."/>
            <person name="Smith M.E."/>
        </authorList>
    </citation>
    <scope>NUCLEOTIDE SEQUENCE</scope>
    <source>
        <strain evidence="6">NBRC 100468</strain>
    </source>
</reference>
<dbReference type="Gene3D" id="3.40.50.620">
    <property type="entry name" value="HUPs"/>
    <property type="match status" value="1"/>
</dbReference>
<dbReference type="PROSITE" id="PS51278">
    <property type="entry name" value="GATASE_TYPE_2"/>
    <property type="match status" value="1"/>
</dbReference>
<dbReference type="InterPro" id="IPR001962">
    <property type="entry name" value="Asn_synthase"/>
</dbReference>
<feature type="compositionally biased region" description="Polar residues" evidence="4">
    <location>
        <begin position="334"/>
        <end position="348"/>
    </location>
</feature>
<feature type="region of interest" description="Disordered" evidence="4">
    <location>
        <begin position="328"/>
        <end position="351"/>
    </location>
</feature>
<proteinExistence type="predicted"/>
<accession>A0A9W7ZU71</accession>
<evidence type="ECO:0000259" key="5">
    <source>
        <dbReference type="PROSITE" id="PS51278"/>
    </source>
</evidence>
<dbReference type="SUPFAM" id="SSF52402">
    <property type="entry name" value="Adenine nucleotide alpha hydrolases-like"/>
    <property type="match status" value="1"/>
</dbReference>
<dbReference type="SUPFAM" id="SSF56235">
    <property type="entry name" value="N-terminal nucleophile aminohydrolases (Ntn hydrolases)"/>
    <property type="match status" value="1"/>
</dbReference>